<organism evidence="4 5">
    <name type="scientific">Lymnaea stagnalis</name>
    <name type="common">Great pond snail</name>
    <name type="synonym">Helix stagnalis</name>
    <dbReference type="NCBI Taxonomy" id="6523"/>
    <lineage>
        <taxon>Eukaryota</taxon>
        <taxon>Metazoa</taxon>
        <taxon>Spiralia</taxon>
        <taxon>Lophotrochozoa</taxon>
        <taxon>Mollusca</taxon>
        <taxon>Gastropoda</taxon>
        <taxon>Heterobranchia</taxon>
        <taxon>Euthyneura</taxon>
        <taxon>Panpulmonata</taxon>
        <taxon>Hygrophila</taxon>
        <taxon>Lymnaeoidea</taxon>
        <taxon>Lymnaeidae</taxon>
        <taxon>Lymnaea</taxon>
    </lineage>
</organism>
<dbReference type="PANTHER" id="PTHR46194:SF1">
    <property type="entry name" value="PEPTIDYL-TRNA HYDROLASE PTRHD1-RELATED"/>
    <property type="match status" value="1"/>
</dbReference>
<dbReference type="AlphaFoldDB" id="A0AAV2HH19"/>
<dbReference type="Pfam" id="PF01981">
    <property type="entry name" value="PTH2"/>
    <property type="match status" value="1"/>
</dbReference>
<evidence type="ECO:0000313" key="4">
    <source>
        <dbReference type="EMBL" id="CAL1533242.1"/>
    </source>
</evidence>
<comment type="caution">
    <text evidence="4">The sequence shown here is derived from an EMBL/GenBank/DDBJ whole genome shotgun (WGS) entry which is preliminary data.</text>
</comment>
<reference evidence="4 5" key="1">
    <citation type="submission" date="2024-04" db="EMBL/GenBank/DDBJ databases">
        <authorList>
            <consortium name="Genoscope - CEA"/>
            <person name="William W."/>
        </authorList>
    </citation>
    <scope>NUCLEOTIDE SEQUENCE [LARGE SCALE GENOMIC DNA]</scope>
</reference>
<dbReference type="GO" id="GO:0004045">
    <property type="term" value="F:peptidyl-tRNA hydrolase activity"/>
    <property type="evidence" value="ECO:0007669"/>
    <property type="project" value="UniProtKB-EC"/>
</dbReference>
<sequence>MSSTNHIVQYVVVRGDLFSKLKWPVGAVIAQACHSCTAAIHLYYKDEVTQEYLSDLDRMHKIVLEAKDEESLNKLSETLKENNIDHKLWLEQPENIPTCIAVKPYRKTDVQAFFKSFKLFR</sequence>
<comment type="catalytic activity">
    <reaction evidence="3">
        <text>an N-acyl-L-alpha-aminoacyl-tRNA + H2O = an N-acyl-L-amino acid + a tRNA + H(+)</text>
        <dbReference type="Rhea" id="RHEA:54448"/>
        <dbReference type="Rhea" id="RHEA-COMP:10123"/>
        <dbReference type="Rhea" id="RHEA-COMP:13883"/>
        <dbReference type="ChEBI" id="CHEBI:15377"/>
        <dbReference type="ChEBI" id="CHEBI:15378"/>
        <dbReference type="ChEBI" id="CHEBI:59874"/>
        <dbReference type="ChEBI" id="CHEBI:78442"/>
        <dbReference type="ChEBI" id="CHEBI:138191"/>
        <dbReference type="EC" id="3.1.1.29"/>
    </reaction>
</comment>
<protein>
    <recommendedName>
        <fullName evidence="1">peptidyl-tRNA hydrolase</fullName>
        <ecNumber evidence="1">3.1.1.29</ecNumber>
    </recommendedName>
</protein>
<dbReference type="InterPro" id="IPR023476">
    <property type="entry name" value="Pep_tRNA_hydro_II_dom_sf"/>
</dbReference>
<name>A0AAV2HH19_LYMST</name>
<dbReference type="Gene3D" id="3.40.1490.10">
    <property type="entry name" value="Bit1"/>
    <property type="match status" value="1"/>
</dbReference>
<evidence type="ECO:0000313" key="5">
    <source>
        <dbReference type="Proteomes" id="UP001497497"/>
    </source>
</evidence>
<dbReference type="PANTHER" id="PTHR46194">
    <property type="entry name" value="PEPTIDYL-TRNA HYDROLASE PTRHD1-RELATED"/>
    <property type="match status" value="1"/>
</dbReference>
<evidence type="ECO:0000256" key="1">
    <source>
        <dbReference type="ARBA" id="ARBA00013260"/>
    </source>
</evidence>
<keyword evidence="2" id="KW-0378">Hydrolase</keyword>
<dbReference type="SUPFAM" id="SSF102462">
    <property type="entry name" value="Peptidyl-tRNA hydrolase II"/>
    <property type="match status" value="1"/>
</dbReference>
<evidence type="ECO:0000256" key="2">
    <source>
        <dbReference type="ARBA" id="ARBA00022801"/>
    </source>
</evidence>
<dbReference type="Proteomes" id="UP001497497">
    <property type="component" value="Unassembled WGS sequence"/>
</dbReference>
<gene>
    <name evidence="4" type="ORF">GSLYS_00007260001</name>
</gene>
<keyword evidence="5" id="KW-1185">Reference proteome</keyword>
<evidence type="ECO:0000256" key="3">
    <source>
        <dbReference type="ARBA" id="ARBA00048707"/>
    </source>
</evidence>
<dbReference type="InterPro" id="IPR002833">
    <property type="entry name" value="PTH2"/>
</dbReference>
<dbReference type="EMBL" id="CAXITT010000138">
    <property type="protein sequence ID" value="CAL1533242.1"/>
    <property type="molecule type" value="Genomic_DNA"/>
</dbReference>
<dbReference type="InterPro" id="IPR042237">
    <property type="entry name" value="PTRHD1"/>
</dbReference>
<proteinExistence type="predicted"/>
<dbReference type="EC" id="3.1.1.29" evidence="1"/>
<dbReference type="CDD" id="cd02429">
    <property type="entry name" value="PTH2_like"/>
    <property type="match status" value="1"/>
</dbReference>
<accession>A0AAV2HH19</accession>